<reference evidence="1 2" key="1">
    <citation type="submission" date="2015-09" db="EMBL/GenBank/DDBJ databases">
        <title>Draft genome of a European isolate of the apple canker pathogen Neonectria ditissima.</title>
        <authorList>
            <person name="Gomez-Cortecero A."/>
            <person name="Harrison R.J."/>
            <person name="Armitage A.D."/>
        </authorList>
    </citation>
    <scope>NUCLEOTIDE SEQUENCE [LARGE SCALE GENOMIC DNA]</scope>
    <source>
        <strain evidence="1 2">R09/05</strain>
    </source>
</reference>
<accession>A0A0N8H626</accession>
<evidence type="ECO:0000313" key="1">
    <source>
        <dbReference type="EMBL" id="KPM37796.1"/>
    </source>
</evidence>
<gene>
    <name evidence="1" type="ORF">AK830_g8769</name>
</gene>
<protein>
    <submittedName>
        <fullName evidence="1">Uncharacterized protein</fullName>
    </submittedName>
</protein>
<dbReference type="Proteomes" id="UP000050424">
    <property type="component" value="Unassembled WGS sequence"/>
</dbReference>
<dbReference type="EMBL" id="LKCW01000153">
    <property type="protein sequence ID" value="KPM37796.1"/>
    <property type="molecule type" value="Genomic_DNA"/>
</dbReference>
<dbReference type="AlphaFoldDB" id="A0A0N8H626"/>
<dbReference type="OrthoDB" id="414463at2759"/>
<proteinExistence type="predicted"/>
<evidence type="ECO:0000313" key="2">
    <source>
        <dbReference type="Proteomes" id="UP000050424"/>
    </source>
</evidence>
<sequence length="301" mass="33829">MTTSALVIGIVRDIRNTFEASLGMLNSAPLLQSLTIMEIKPDSGSRFKPAHCLVAIPLPKVCIVIELVFSPTAFAVPLGQELKSPLYHDLSGRQCGRIFRYLEDQAGAQNVYVEMDKPLTERHKVYPIDYDSVFSEITLNEASELDGSTMIPADKSLVTRSIVHEAPTKIAGTILDSGSWIINSCRLEVSFLHKRLTMQLPLADWLLRPQFSKYRWIQGLRMYRPVNDAVCNLVLDVVDGRNNQGYSRDLATFAKIGTFFGIHSVDIFYMAASVSEAWEEANLSFEHYYQEYAVDRKLIAA</sequence>
<keyword evidence="2" id="KW-1185">Reference proteome</keyword>
<name>A0A0N8H626_9HYPO</name>
<comment type="caution">
    <text evidence="1">The sequence shown here is derived from an EMBL/GenBank/DDBJ whole genome shotgun (WGS) entry which is preliminary data.</text>
</comment>
<organism evidence="1 2">
    <name type="scientific">Neonectria ditissima</name>
    <dbReference type="NCBI Taxonomy" id="78410"/>
    <lineage>
        <taxon>Eukaryota</taxon>
        <taxon>Fungi</taxon>
        <taxon>Dikarya</taxon>
        <taxon>Ascomycota</taxon>
        <taxon>Pezizomycotina</taxon>
        <taxon>Sordariomycetes</taxon>
        <taxon>Hypocreomycetidae</taxon>
        <taxon>Hypocreales</taxon>
        <taxon>Nectriaceae</taxon>
        <taxon>Neonectria</taxon>
    </lineage>
</organism>